<comment type="cofactor">
    <cofactor evidence="1">
        <name>Zn(2+)</name>
        <dbReference type="ChEBI" id="CHEBI:29105"/>
    </cofactor>
</comment>
<protein>
    <recommendedName>
        <fullName evidence="7">Creatininase</fullName>
    </recommendedName>
</protein>
<dbReference type="Proteomes" id="UP000070344">
    <property type="component" value="Unassembled WGS sequence"/>
</dbReference>
<dbReference type="PANTHER" id="PTHR35005:SF1">
    <property type="entry name" value="2-AMINO-5-FORMYLAMINO-6-RIBOSYLAMINOPYRIMIDIN-4(3H)-ONE 5'-MONOPHOSPHATE DEFORMYLASE"/>
    <property type="match status" value="1"/>
</dbReference>
<comment type="caution">
    <text evidence="5">The sequence shown here is derived from an EMBL/GenBank/DDBJ whole genome shotgun (WGS) entry which is preliminary data.</text>
</comment>
<dbReference type="GO" id="GO:0016811">
    <property type="term" value="F:hydrolase activity, acting on carbon-nitrogen (but not peptide) bonds, in linear amides"/>
    <property type="evidence" value="ECO:0007669"/>
    <property type="project" value="TreeGrafter"/>
</dbReference>
<organism evidence="5 6">
    <name type="scientific">candidate division MSBL1 archaeon SCGC-AAA259O05</name>
    <dbReference type="NCBI Taxonomy" id="1698271"/>
    <lineage>
        <taxon>Archaea</taxon>
        <taxon>Methanobacteriati</taxon>
        <taxon>Methanobacteriota</taxon>
        <taxon>candidate division MSBL1</taxon>
    </lineage>
</organism>
<evidence type="ECO:0000313" key="5">
    <source>
        <dbReference type="EMBL" id="KXA99235.1"/>
    </source>
</evidence>
<dbReference type="AlphaFoldDB" id="A0A133UYI5"/>
<evidence type="ECO:0008006" key="7">
    <source>
        <dbReference type="Google" id="ProtNLM"/>
    </source>
</evidence>
<accession>A0A133UYI5</accession>
<keyword evidence="2" id="KW-0479">Metal-binding</keyword>
<keyword evidence="3" id="KW-0378">Hydrolase</keyword>
<dbReference type="GO" id="GO:0009231">
    <property type="term" value="P:riboflavin biosynthetic process"/>
    <property type="evidence" value="ECO:0007669"/>
    <property type="project" value="TreeGrafter"/>
</dbReference>
<proteinExistence type="predicted"/>
<keyword evidence="6" id="KW-1185">Reference proteome</keyword>
<dbReference type="InterPro" id="IPR003785">
    <property type="entry name" value="Creatininase/forma_Hydrolase"/>
</dbReference>
<evidence type="ECO:0000256" key="2">
    <source>
        <dbReference type="ARBA" id="ARBA00022723"/>
    </source>
</evidence>
<evidence type="ECO:0000313" key="6">
    <source>
        <dbReference type="Proteomes" id="UP000070344"/>
    </source>
</evidence>
<sequence>MVTRTWEDLEKGSSEEPFLLPVGSFEQHGYHAPLATDSIIVKALADSVTSKTNAIRGPCVPVGVSDYHGSFTGTLWVPPATLKRYLKEIVGSMGEHGFDKIIFVNGHGGNQGSLHELSRDLRKNKDIYALVWTWFRAVSDLIEDLFDQPGYPSDNYGLHADAVETSVLMAIDEKLVDQSKFKKSSENGSEKWYKFKEGAVSRYTVDSFSESGVAGRDLKHADPEKGEVLLERSEEKLSNLVEWVKNDNEWR</sequence>
<evidence type="ECO:0000256" key="4">
    <source>
        <dbReference type="ARBA" id="ARBA00022833"/>
    </source>
</evidence>
<dbReference type="PANTHER" id="PTHR35005">
    <property type="entry name" value="3-DEHYDRO-SCYLLO-INOSOSE HYDROLASE"/>
    <property type="match status" value="1"/>
</dbReference>
<dbReference type="SUPFAM" id="SSF102215">
    <property type="entry name" value="Creatininase"/>
    <property type="match status" value="1"/>
</dbReference>
<dbReference type="Gene3D" id="3.40.50.10310">
    <property type="entry name" value="Creatininase"/>
    <property type="match status" value="1"/>
</dbReference>
<dbReference type="Pfam" id="PF02633">
    <property type="entry name" value="Creatininase"/>
    <property type="match status" value="1"/>
</dbReference>
<reference evidence="5 6" key="1">
    <citation type="journal article" date="2016" name="Sci. Rep.">
        <title>Metabolic traits of an uncultured archaeal lineage -MSBL1- from brine pools of the Red Sea.</title>
        <authorList>
            <person name="Mwirichia R."/>
            <person name="Alam I."/>
            <person name="Rashid M."/>
            <person name="Vinu M."/>
            <person name="Ba-Alawi W."/>
            <person name="Anthony Kamau A."/>
            <person name="Kamanda Ngugi D."/>
            <person name="Goker M."/>
            <person name="Klenk H.P."/>
            <person name="Bajic V."/>
            <person name="Stingl U."/>
        </authorList>
    </citation>
    <scope>NUCLEOTIDE SEQUENCE [LARGE SCALE GENOMIC DNA]</scope>
    <source>
        <strain evidence="5">SCGC-AAA259O05</strain>
    </source>
</reference>
<keyword evidence="4" id="KW-0862">Zinc</keyword>
<dbReference type="EMBL" id="LHXV01000101">
    <property type="protein sequence ID" value="KXA99235.1"/>
    <property type="molecule type" value="Genomic_DNA"/>
</dbReference>
<dbReference type="GO" id="GO:0046872">
    <property type="term" value="F:metal ion binding"/>
    <property type="evidence" value="ECO:0007669"/>
    <property type="project" value="UniProtKB-KW"/>
</dbReference>
<gene>
    <name evidence="5" type="ORF">AKJ41_05755</name>
</gene>
<name>A0A133UYI5_9EURY</name>
<dbReference type="InterPro" id="IPR024087">
    <property type="entry name" value="Creatininase-like_sf"/>
</dbReference>
<evidence type="ECO:0000256" key="3">
    <source>
        <dbReference type="ARBA" id="ARBA00022801"/>
    </source>
</evidence>
<evidence type="ECO:0000256" key="1">
    <source>
        <dbReference type="ARBA" id="ARBA00001947"/>
    </source>
</evidence>